<keyword evidence="1" id="KW-0472">Membrane</keyword>
<dbReference type="EMBL" id="JAVDRL010000006">
    <property type="protein sequence ID" value="MDR6531525.1"/>
    <property type="molecule type" value="Genomic_DNA"/>
</dbReference>
<name>A0ABU1N0A6_9CAUL</name>
<gene>
    <name evidence="2" type="ORF">J2800_002272</name>
</gene>
<feature type="transmembrane region" description="Helical" evidence="1">
    <location>
        <begin position="44"/>
        <end position="68"/>
    </location>
</feature>
<comment type="caution">
    <text evidence="2">The sequence shown here is derived from an EMBL/GenBank/DDBJ whole genome shotgun (WGS) entry which is preliminary data.</text>
</comment>
<accession>A0ABU1N0A6</accession>
<organism evidence="2 3">
    <name type="scientific">Caulobacter rhizosphaerae</name>
    <dbReference type="NCBI Taxonomy" id="2010972"/>
    <lineage>
        <taxon>Bacteria</taxon>
        <taxon>Pseudomonadati</taxon>
        <taxon>Pseudomonadota</taxon>
        <taxon>Alphaproteobacteria</taxon>
        <taxon>Caulobacterales</taxon>
        <taxon>Caulobacteraceae</taxon>
        <taxon>Caulobacter</taxon>
    </lineage>
</organism>
<proteinExistence type="predicted"/>
<evidence type="ECO:0000313" key="2">
    <source>
        <dbReference type="EMBL" id="MDR6531525.1"/>
    </source>
</evidence>
<reference evidence="2 3" key="1">
    <citation type="submission" date="2023-07" db="EMBL/GenBank/DDBJ databases">
        <title>Sorghum-associated microbial communities from plants grown in Nebraska, USA.</title>
        <authorList>
            <person name="Schachtman D."/>
        </authorList>
    </citation>
    <scope>NUCLEOTIDE SEQUENCE [LARGE SCALE GENOMIC DNA]</scope>
    <source>
        <strain evidence="2 3">DS2154</strain>
    </source>
</reference>
<dbReference type="Proteomes" id="UP001262754">
    <property type="component" value="Unassembled WGS sequence"/>
</dbReference>
<keyword evidence="1" id="KW-0812">Transmembrane</keyword>
<sequence length="79" mass="8213">MTGLLAIDLFAVVIFALGFLLAFKPGAFRALRGRERGVSEDVASALRIAGVMAMAFSVMICVFANLIVRYSAASAAAGS</sequence>
<keyword evidence="1" id="KW-1133">Transmembrane helix</keyword>
<keyword evidence="3" id="KW-1185">Reference proteome</keyword>
<evidence type="ECO:0000313" key="3">
    <source>
        <dbReference type="Proteomes" id="UP001262754"/>
    </source>
</evidence>
<evidence type="ECO:0008006" key="4">
    <source>
        <dbReference type="Google" id="ProtNLM"/>
    </source>
</evidence>
<feature type="transmembrane region" description="Helical" evidence="1">
    <location>
        <begin position="6"/>
        <end position="23"/>
    </location>
</feature>
<evidence type="ECO:0000256" key="1">
    <source>
        <dbReference type="SAM" id="Phobius"/>
    </source>
</evidence>
<dbReference type="RefSeq" id="WP_310031506.1">
    <property type="nucleotide sequence ID" value="NZ_JAVDRL010000006.1"/>
</dbReference>
<protein>
    <recommendedName>
        <fullName evidence="4">DUF2909 family protein</fullName>
    </recommendedName>
</protein>